<evidence type="ECO:0000256" key="5">
    <source>
        <dbReference type="ARBA" id="ARBA00022801"/>
    </source>
</evidence>
<evidence type="ECO:0000256" key="2">
    <source>
        <dbReference type="ARBA" id="ARBA00001946"/>
    </source>
</evidence>
<dbReference type="SUPFAM" id="SSF55811">
    <property type="entry name" value="Nudix"/>
    <property type="match status" value="1"/>
</dbReference>
<name>A0A9D9H8T4_9BACT</name>
<evidence type="ECO:0000313" key="11">
    <source>
        <dbReference type="Proteomes" id="UP000823619"/>
    </source>
</evidence>
<dbReference type="PROSITE" id="PS00893">
    <property type="entry name" value="NUDIX_BOX"/>
    <property type="match status" value="1"/>
</dbReference>
<comment type="cofactor">
    <cofactor evidence="2">
        <name>Mg(2+)</name>
        <dbReference type="ChEBI" id="CHEBI:18420"/>
    </cofactor>
</comment>
<proteinExistence type="inferred from homology"/>
<reference evidence="10" key="2">
    <citation type="journal article" date="2021" name="PeerJ">
        <title>Extensive microbial diversity within the chicken gut microbiome revealed by metagenomics and culture.</title>
        <authorList>
            <person name="Gilroy R."/>
            <person name="Ravi A."/>
            <person name="Getino M."/>
            <person name="Pursley I."/>
            <person name="Horton D.L."/>
            <person name="Alikhan N.F."/>
            <person name="Baker D."/>
            <person name="Gharbi K."/>
            <person name="Hall N."/>
            <person name="Watson M."/>
            <person name="Adriaenssens E.M."/>
            <person name="Foster-Nyarko E."/>
            <person name="Jarju S."/>
            <person name="Secka A."/>
            <person name="Antonio M."/>
            <person name="Oren A."/>
            <person name="Chaudhuri R.R."/>
            <person name="La Ragione R."/>
            <person name="Hildebrand F."/>
            <person name="Pallen M.J."/>
        </authorList>
    </citation>
    <scope>NUCLEOTIDE SEQUENCE</scope>
    <source>
        <strain evidence="10">D5-748</strain>
    </source>
</reference>
<protein>
    <recommendedName>
        <fullName evidence="4">GDP-mannose pyrophosphatase</fullName>
    </recommendedName>
    <alternativeName>
        <fullName evidence="6">GDP-mannose hydrolase</fullName>
    </alternativeName>
    <alternativeName>
        <fullName evidence="7">GDPMK</fullName>
    </alternativeName>
</protein>
<keyword evidence="5 8" id="KW-0378">Hydrolase</keyword>
<gene>
    <name evidence="10" type="ORF">IAC23_06395</name>
</gene>
<comment type="catalytic activity">
    <reaction evidence="1">
        <text>GDP-alpha-D-mannose + H2O = alpha-D-mannose 1-phosphate + GMP + 2 H(+)</text>
        <dbReference type="Rhea" id="RHEA:27978"/>
        <dbReference type="ChEBI" id="CHEBI:15377"/>
        <dbReference type="ChEBI" id="CHEBI:15378"/>
        <dbReference type="ChEBI" id="CHEBI:57527"/>
        <dbReference type="ChEBI" id="CHEBI:58115"/>
        <dbReference type="ChEBI" id="CHEBI:58409"/>
    </reaction>
</comment>
<dbReference type="PROSITE" id="PS51462">
    <property type="entry name" value="NUDIX"/>
    <property type="match status" value="1"/>
</dbReference>
<evidence type="ECO:0000256" key="8">
    <source>
        <dbReference type="RuleBase" id="RU003476"/>
    </source>
</evidence>
<dbReference type="InterPro" id="IPR020476">
    <property type="entry name" value="Nudix_hydrolase"/>
</dbReference>
<evidence type="ECO:0000256" key="7">
    <source>
        <dbReference type="ARBA" id="ARBA00032272"/>
    </source>
</evidence>
<dbReference type="PANTHER" id="PTHR11839:SF18">
    <property type="entry name" value="NUDIX HYDROLASE DOMAIN-CONTAINING PROTEIN"/>
    <property type="match status" value="1"/>
</dbReference>
<dbReference type="PANTHER" id="PTHR11839">
    <property type="entry name" value="UDP/ADP-SUGAR PYROPHOSPHATASE"/>
    <property type="match status" value="1"/>
</dbReference>
<organism evidence="10 11">
    <name type="scientific">Candidatus Cryptobacteroides merdavium</name>
    <dbReference type="NCBI Taxonomy" id="2840769"/>
    <lineage>
        <taxon>Bacteria</taxon>
        <taxon>Pseudomonadati</taxon>
        <taxon>Bacteroidota</taxon>
        <taxon>Bacteroidia</taxon>
        <taxon>Bacteroidales</taxon>
        <taxon>Candidatus Cryptobacteroides</taxon>
    </lineage>
</organism>
<evidence type="ECO:0000256" key="1">
    <source>
        <dbReference type="ARBA" id="ARBA00000847"/>
    </source>
</evidence>
<comment type="caution">
    <text evidence="10">The sequence shown here is derived from an EMBL/GenBank/DDBJ whole genome shotgun (WGS) entry which is preliminary data.</text>
</comment>
<sequence>MKDFDIENAVGEDGKWETVSSEYIFRRPWLTVRHDKVKLPDGRINPEFYVLEYPDWVNVIAITEDGHIVMERQYRQGLGKTCYEIPAGVMEKGENAEEAARRELEEETGYGGGEWKEIMLISGNCSTTSNLTHCFLATGVRKISAQHLDSTEDLSVCLLTLDQVRMLLTEDKIRQSLMAAPLWKYFAENHLL</sequence>
<dbReference type="GO" id="GO:0019693">
    <property type="term" value="P:ribose phosphate metabolic process"/>
    <property type="evidence" value="ECO:0007669"/>
    <property type="project" value="TreeGrafter"/>
</dbReference>
<dbReference type="InterPro" id="IPR000086">
    <property type="entry name" value="NUDIX_hydrolase_dom"/>
</dbReference>
<evidence type="ECO:0000256" key="6">
    <source>
        <dbReference type="ARBA" id="ARBA00032162"/>
    </source>
</evidence>
<dbReference type="CDD" id="cd03424">
    <property type="entry name" value="NUDIX_ADPRase_Nudt5_UGPPase_Nudt14"/>
    <property type="match status" value="1"/>
</dbReference>
<comment type="similarity">
    <text evidence="3">Belongs to the Nudix hydrolase family. NudK subfamily.</text>
</comment>
<dbReference type="Gene3D" id="3.90.79.10">
    <property type="entry name" value="Nucleoside Triphosphate Pyrophosphohydrolase"/>
    <property type="match status" value="1"/>
</dbReference>
<dbReference type="EMBL" id="JADIMO010000083">
    <property type="protein sequence ID" value="MBO8445305.1"/>
    <property type="molecule type" value="Genomic_DNA"/>
</dbReference>
<reference evidence="10" key="1">
    <citation type="submission" date="2020-10" db="EMBL/GenBank/DDBJ databases">
        <authorList>
            <person name="Gilroy R."/>
        </authorList>
    </citation>
    <scope>NUCLEOTIDE SEQUENCE</scope>
    <source>
        <strain evidence="10">D5-748</strain>
    </source>
</reference>
<dbReference type="InterPro" id="IPR020084">
    <property type="entry name" value="NUDIX_hydrolase_CS"/>
</dbReference>
<dbReference type="Proteomes" id="UP000823619">
    <property type="component" value="Unassembled WGS sequence"/>
</dbReference>
<evidence type="ECO:0000259" key="9">
    <source>
        <dbReference type="PROSITE" id="PS51462"/>
    </source>
</evidence>
<accession>A0A9D9H8T4</accession>
<dbReference type="PRINTS" id="PR00502">
    <property type="entry name" value="NUDIXFAMILY"/>
</dbReference>
<feature type="domain" description="Nudix hydrolase" evidence="9">
    <location>
        <begin position="52"/>
        <end position="181"/>
    </location>
</feature>
<dbReference type="Pfam" id="PF00293">
    <property type="entry name" value="NUDIX"/>
    <property type="match status" value="1"/>
</dbReference>
<dbReference type="AlphaFoldDB" id="A0A9D9H8T4"/>
<evidence type="ECO:0000256" key="4">
    <source>
        <dbReference type="ARBA" id="ARBA00016377"/>
    </source>
</evidence>
<dbReference type="GO" id="GO:0016462">
    <property type="term" value="F:pyrophosphatase activity"/>
    <property type="evidence" value="ECO:0007669"/>
    <property type="project" value="UniProtKB-ARBA"/>
</dbReference>
<evidence type="ECO:0000256" key="3">
    <source>
        <dbReference type="ARBA" id="ARBA00007275"/>
    </source>
</evidence>
<dbReference type="GO" id="GO:0006753">
    <property type="term" value="P:nucleoside phosphate metabolic process"/>
    <property type="evidence" value="ECO:0007669"/>
    <property type="project" value="TreeGrafter"/>
</dbReference>
<evidence type="ECO:0000313" key="10">
    <source>
        <dbReference type="EMBL" id="MBO8445305.1"/>
    </source>
</evidence>
<dbReference type="InterPro" id="IPR015797">
    <property type="entry name" value="NUDIX_hydrolase-like_dom_sf"/>
</dbReference>